<dbReference type="AlphaFoldDB" id="A0A7G6WVZ1"/>
<accession>A0A7G6WVZ1</accession>
<reference evidence="2" key="1">
    <citation type="submission" date="2019-09" db="EMBL/GenBank/DDBJ databases">
        <title>Antimicrobial potential of Antarctic Bacteria.</title>
        <authorList>
            <person name="Benaud N."/>
            <person name="Edwards R.J."/>
            <person name="Ferrari B.C."/>
        </authorList>
    </citation>
    <scope>NUCLEOTIDE SEQUENCE [LARGE SCALE GENOMIC DNA]</scope>
    <source>
        <strain evidence="2">SPB151</strain>
    </source>
</reference>
<evidence type="ECO:0000313" key="2">
    <source>
        <dbReference type="Proteomes" id="UP000515563"/>
    </source>
</evidence>
<dbReference type="Proteomes" id="UP000515563">
    <property type="component" value="Chromosome"/>
</dbReference>
<protein>
    <submittedName>
        <fullName evidence="1">Uncharacterized protein</fullName>
    </submittedName>
</protein>
<name>A0A7G6WVZ1_9ACTN</name>
<evidence type="ECO:0000313" key="1">
    <source>
        <dbReference type="EMBL" id="QNE18156.1"/>
    </source>
</evidence>
<gene>
    <name evidence="1" type="ORF">F1D05_09955</name>
</gene>
<sequence length="76" mass="8537">MSAHDPSDIEIDIVLAQKELAKLAKEQMLVQDKIRVELRTRNLIAYFDALKQPAGPGADHKELEALGLEIRSRLKS</sequence>
<dbReference type="RefSeq" id="WP_185447082.1">
    <property type="nucleotide sequence ID" value="NZ_CP043661.1"/>
</dbReference>
<reference evidence="1 2" key="2">
    <citation type="journal article" date="2020" name="Microbiol. Resour. Announc.">
        <title>Antarctic desert soil bacteria exhibit high novel natural product potential, evaluated through long-read genome sequencing and comparative genomics.</title>
        <authorList>
            <person name="Benaud N."/>
            <person name="Edwards R.J."/>
            <person name="Amos T.G."/>
            <person name="D'Agostino P.M."/>
            <person name="Gutierrez-Chavez C."/>
            <person name="Montgomery K."/>
            <person name="Nicetic I."/>
            <person name="Ferrari B.C."/>
        </authorList>
    </citation>
    <scope>NUCLEOTIDE SEQUENCE [LARGE SCALE GENOMIC DNA]</scope>
    <source>
        <strain evidence="1 2">SPB151</strain>
    </source>
</reference>
<dbReference type="KEGG" id="kqi:F1D05_09955"/>
<keyword evidence="2" id="KW-1185">Reference proteome</keyword>
<dbReference type="EMBL" id="CP043661">
    <property type="protein sequence ID" value="QNE18156.1"/>
    <property type="molecule type" value="Genomic_DNA"/>
</dbReference>
<proteinExistence type="predicted"/>
<organism evidence="1 2">
    <name type="scientific">Kribbella qitaiheensis</name>
    <dbReference type="NCBI Taxonomy" id="1544730"/>
    <lineage>
        <taxon>Bacteria</taxon>
        <taxon>Bacillati</taxon>
        <taxon>Actinomycetota</taxon>
        <taxon>Actinomycetes</taxon>
        <taxon>Propionibacteriales</taxon>
        <taxon>Kribbellaceae</taxon>
        <taxon>Kribbella</taxon>
    </lineage>
</organism>